<proteinExistence type="predicted"/>
<dbReference type="EMBL" id="BK015795">
    <property type="protein sequence ID" value="DAE25234.1"/>
    <property type="molecule type" value="Genomic_DNA"/>
</dbReference>
<accession>A0A8S5R260</accession>
<sequence length="208" mass="24221">MQIFVRTVIWRIFMTRDESTSSIRSAYFDWLYSIVEDPNVFGKNSYRMLLSWLFLVSFAYDNDMDENRATHGLELREEYCDIFHVPFEELSSSVLPYCSVLEMMVALCIHIEDDIMSNPSHGDRTMRWFNDMLASLGVDGMTDENFDSTFVANAIGNWLVKDYSPNGQGGLFTTKRTDVDMRSLDIWYQACVYINELLENEDGIYYGN</sequence>
<organism evidence="1">
    <name type="scientific">Siphoviridae sp. ctWWc42</name>
    <dbReference type="NCBI Taxonomy" id="2826361"/>
    <lineage>
        <taxon>Viruses</taxon>
        <taxon>Duplodnaviria</taxon>
        <taxon>Heunggongvirae</taxon>
        <taxon>Uroviricota</taxon>
        <taxon>Caudoviricetes</taxon>
    </lineage>
</organism>
<evidence type="ECO:0000313" key="1">
    <source>
        <dbReference type="EMBL" id="DAE25234.1"/>
    </source>
</evidence>
<name>A0A8S5R260_9CAUD</name>
<reference evidence="1" key="1">
    <citation type="journal article" date="2021" name="Proc. Natl. Acad. Sci. U.S.A.">
        <title>A Catalog of Tens of Thousands of Viruses from Human Metagenomes Reveals Hidden Associations with Chronic Diseases.</title>
        <authorList>
            <person name="Tisza M.J."/>
            <person name="Buck C.B."/>
        </authorList>
    </citation>
    <scope>NUCLEOTIDE SEQUENCE</scope>
    <source>
        <strain evidence="1">CtWWc42</strain>
    </source>
</reference>
<protein>
    <submittedName>
        <fullName evidence="1">Uncharacterized protein</fullName>
    </submittedName>
</protein>